<protein>
    <submittedName>
        <fullName evidence="1">Uncharacterized protein</fullName>
    </submittedName>
</protein>
<keyword evidence="2" id="KW-1185">Reference proteome</keyword>
<sequence length="45" mass="5547">MNGILFFIRFVDEPTLDTRCHFLYNFIFEEDSNDAWEYIRIVINE</sequence>
<proteinExistence type="predicted"/>
<reference evidence="1" key="1">
    <citation type="submission" date="2013-11" db="EMBL/GenBank/DDBJ databases">
        <title>Draft genome sequence and annotation of the entomopathogenic bacteria, Xenorhabdus cabanillasi strain JM26 and Xenorhabdus szentirmai strain DSM 16338.</title>
        <authorList>
            <person name="Gualtieri M."/>
            <person name="Ogier J.C."/>
            <person name="Pages S."/>
            <person name="Givaudan A."/>
            <person name="Gaudriault S."/>
        </authorList>
    </citation>
    <scope>NUCLEOTIDE SEQUENCE [LARGE SCALE GENOMIC DNA]</scope>
    <source>
        <strain evidence="1">DSM 16338</strain>
    </source>
</reference>
<dbReference type="Proteomes" id="UP000019202">
    <property type="component" value="Unassembled WGS sequence"/>
</dbReference>
<evidence type="ECO:0000313" key="1">
    <source>
        <dbReference type="EMBL" id="CDL82345.1"/>
    </source>
</evidence>
<name>W1IYP7_9GAMM</name>
<accession>W1IYP7</accession>
<dbReference type="AlphaFoldDB" id="W1IYP7"/>
<evidence type="ECO:0000313" key="2">
    <source>
        <dbReference type="Proteomes" id="UP000019202"/>
    </source>
</evidence>
<comment type="caution">
    <text evidence="1">The sequence shown here is derived from an EMBL/GenBank/DDBJ whole genome shotgun (WGS) entry which is preliminary data.</text>
</comment>
<dbReference type="EMBL" id="CBXF010000077">
    <property type="protein sequence ID" value="CDL82345.1"/>
    <property type="molecule type" value="Genomic_DNA"/>
</dbReference>
<organism evidence="1 2">
    <name type="scientific">Xenorhabdus szentirmaii DSM 16338</name>
    <dbReference type="NCBI Taxonomy" id="1427518"/>
    <lineage>
        <taxon>Bacteria</taxon>
        <taxon>Pseudomonadati</taxon>
        <taxon>Pseudomonadota</taxon>
        <taxon>Gammaproteobacteria</taxon>
        <taxon>Enterobacterales</taxon>
        <taxon>Morganellaceae</taxon>
        <taxon>Xenorhabdus</taxon>
    </lineage>
</organism>
<gene>
    <name evidence="1" type="ORF">XSR1_20168</name>
</gene>